<organism evidence="3 4">
    <name type="scientific">Blastocystis sp. subtype 1 (strain ATCC 50177 / NandII)</name>
    <dbReference type="NCBI Taxonomy" id="478820"/>
    <lineage>
        <taxon>Eukaryota</taxon>
        <taxon>Sar</taxon>
        <taxon>Stramenopiles</taxon>
        <taxon>Bigyra</taxon>
        <taxon>Opalozoa</taxon>
        <taxon>Opalinata</taxon>
        <taxon>Blastocystidae</taxon>
        <taxon>Blastocystis</taxon>
    </lineage>
</organism>
<dbReference type="Pfam" id="PF13177">
    <property type="entry name" value="DNA_pol3_delta2"/>
    <property type="match status" value="1"/>
</dbReference>
<dbReference type="InterPro" id="IPR027417">
    <property type="entry name" value="P-loop_NTPase"/>
</dbReference>
<sequence length="368" mass="41562">MLLVDKQRPKSLSEMDYHKNISQNLIKMATSGEIPHILFYGPSGAGKKTRVLALLREMFGNGVEKLRMEKREFKTPSQRSVEITTVASNYHIEVNPSDVGIYDYVVVQEIIKEIAQYKQLDANAKHPFKGRTVPPASHVVVVLDEVDNLSRNAQAGLRRTMEKYTGSCRLILCCENSGRIIAPIRSRCLCIRIGAPTLLEVTTILKNNCQREGLPVVPEQLQRIAMASHRNLRRALLYLEASTMAAGGGAKGNEVELMDWERYLQVVVRNILEEQSPQALLAIRGKYYELLARLIPAQVILKELVKQLVVQCGTLKGVEGSVRRLQMETVCWGATYEQKMRQGGKEIVFLEAFTARFMSLYKQALMKR</sequence>
<keyword evidence="4" id="KW-1185">Reference proteome</keyword>
<dbReference type="Gene3D" id="1.20.272.10">
    <property type="match status" value="1"/>
</dbReference>
<dbReference type="Pfam" id="PF21960">
    <property type="entry name" value="RCF1-5-like_lid"/>
    <property type="match status" value="1"/>
</dbReference>
<dbReference type="GO" id="GO:0003677">
    <property type="term" value="F:DNA binding"/>
    <property type="evidence" value="ECO:0007669"/>
    <property type="project" value="InterPro"/>
</dbReference>
<dbReference type="CDD" id="cd00009">
    <property type="entry name" value="AAA"/>
    <property type="match status" value="1"/>
</dbReference>
<dbReference type="InterPro" id="IPR003593">
    <property type="entry name" value="AAA+_ATPase"/>
</dbReference>
<name>A0A196SGE9_BLAHN</name>
<evidence type="ECO:0000259" key="2">
    <source>
        <dbReference type="SMART" id="SM00382"/>
    </source>
</evidence>
<evidence type="ECO:0000313" key="4">
    <source>
        <dbReference type="Proteomes" id="UP000078348"/>
    </source>
</evidence>
<dbReference type="GO" id="GO:0006261">
    <property type="term" value="P:DNA-templated DNA replication"/>
    <property type="evidence" value="ECO:0007669"/>
    <property type="project" value="TreeGrafter"/>
</dbReference>
<dbReference type="AlphaFoldDB" id="A0A196SGE9"/>
<protein>
    <submittedName>
        <fullName evidence="3">Replication factor C subunit 3</fullName>
    </submittedName>
</protein>
<comment type="caution">
    <text evidence="3">The sequence shown here is derived from an EMBL/GenBank/DDBJ whole genome shotgun (WGS) entry which is preliminary data.</text>
</comment>
<dbReference type="InterPro" id="IPR008921">
    <property type="entry name" value="DNA_pol3_clamp-load_cplx_C"/>
</dbReference>
<dbReference type="GO" id="GO:0006281">
    <property type="term" value="P:DNA repair"/>
    <property type="evidence" value="ECO:0007669"/>
    <property type="project" value="TreeGrafter"/>
</dbReference>
<proteinExistence type="predicted"/>
<accession>A0A196SGE9</accession>
<dbReference type="GO" id="GO:0003689">
    <property type="term" value="F:DNA clamp loader activity"/>
    <property type="evidence" value="ECO:0007669"/>
    <property type="project" value="TreeGrafter"/>
</dbReference>
<feature type="domain" description="AAA+ ATPase" evidence="2">
    <location>
        <begin position="33"/>
        <end position="199"/>
    </location>
</feature>
<dbReference type="OrthoDB" id="761538at2759"/>
<dbReference type="Pfam" id="PF22534">
    <property type="entry name" value="RFC_C"/>
    <property type="match status" value="1"/>
</dbReference>
<dbReference type="Gene3D" id="3.40.50.300">
    <property type="entry name" value="P-loop containing nucleotide triphosphate hydrolases"/>
    <property type="match status" value="1"/>
</dbReference>
<keyword evidence="1" id="KW-0235">DNA replication</keyword>
<dbReference type="SUPFAM" id="SSF52540">
    <property type="entry name" value="P-loop containing nucleoside triphosphate hydrolases"/>
    <property type="match status" value="1"/>
</dbReference>
<dbReference type="FunFam" id="3.40.50.300:FF:000136">
    <property type="entry name" value="Replication factor C subunit 5"/>
    <property type="match status" value="1"/>
</dbReference>
<dbReference type="SUPFAM" id="SSF48019">
    <property type="entry name" value="post-AAA+ oligomerization domain-like"/>
    <property type="match status" value="1"/>
</dbReference>
<dbReference type="GO" id="GO:0005634">
    <property type="term" value="C:nucleus"/>
    <property type="evidence" value="ECO:0007669"/>
    <property type="project" value="TreeGrafter"/>
</dbReference>
<dbReference type="PANTHER" id="PTHR11669:SF1">
    <property type="entry name" value="REPLICATION FACTOR C SUBUNIT 3"/>
    <property type="match status" value="1"/>
</dbReference>
<dbReference type="PANTHER" id="PTHR11669">
    <property type="entry name" value="REPLICATION FACTOR C / DNA POLYMERASE III GAMMA-TAU SUBUNIT"/>
    <property type="match status" value="1"/>
</dbReference>
<dbReference type="InterPro" id="IPR050238">
    <property type="entry name" value="DNA_Rep/Repair_Clamp_Loader"/>
</dbReference>
<dbReference type="GO" id="GO:0005663">
    <property type="term" value="C:DNA replication factor C complex"/>
    <property type="evidence" value="ECO:0007669"/>
    <property type="project" value="TreeGrafter"/>
</dbReference>
<dbReference type="EMBL" id="LXWW01000144">
    <property type="protein sequence ID" value="OAO15396.1"/>
    <property type="molecule type" value="Genomic_DNA"/>
</dbReference>
<gene>
    <name evidence="3" type="ORF">AV274_2883</name>
</gene>
<evidence type="ECO:0000313" key="3">
    <source>
        <dbReference type="EMBL" id="OAO15396.1"/>
    </source>
</evidence>
<dbReference type="Gene3D" id="1.10.8.60">
    <property type="match status" value="1"/>
</dbReference>
<dbReference type="SMART" id="SM00382">
    <property type="entry name" value="AAA"/>
    <property type="match status" value="1"/>
</dbReference>
<dbReference type="Proteomes" id="UP000078348">
    <property type="component" value="Unassembled WGS sequence"/>
</dbReference>
<evidence type="ECO:0000256" key="1">
    <source>
        <dbReference type="ARBA" id="ARBA00022705"/>
    </source>
</evidence>
<reference evidence="3 4" key="1">
    <citation type="submission" date="2016-05" db="EMBL/GenBank/DDBJ databases">
        <title>Nuclear genome of Blastocystis sp. subtype 1 NandII.</title>
        <authorList>
            <person name="Gentekaki E."/>
            <person name="Curtis B."/>
            <person name="Stairs C."/>
            <person name="Eme L."/>
            <person name="Herman E."/>
            <person name="Klimes V."/>
            <person name="Arias M.C."/>
            <person name="Elias M."/>
            <person name="Hilliou F."/>
            <person name="Klute M."/>
            <person name="Malik S.-B."/>
            <person name="Pightling A."/>
            <person name="Rachubinski R."/>
            <person name="Salas D."/>
            <person name="Schlacht A."/>
            <person name="Suga H."/>
            <person name="Archibald J."/>
            <person name="Ball S.G."/>
            <person name="Clark G."/>
            <person name="Dacks J."/>
            <person name="Van Der Giezen M."/>
            <person name="Tsaousis A."/>
            <person name="Roger A."/>
        </authorList>
    </citation>
    <scope>NUCLEOTIDE SEQUENCE [LARGE SCALE GENOMIC DNA]</scope>
    <source>
        <strain evidence="4">ATCC 50177 / NandII</strain>
    </source>
</reference>
<dbReference type="STRING" id="478820.A0A196SGE9"/>